<dbReference type="PIRSF" id="PIRSF015617">
    <property type="entry name" value="Adensltrnsf_CobA"/>
    <property type="match status" value="1"/>
</dbReference>
<dbReference type="Pfam" id="PF02572">
    <property type="entry name" value="CobA_CobO_BtuR"/>
    <property type="match status" value="1"/>
</dbReference>
<dbReference type="Gene3D" id="3.40.50.300">
    <property type="entry name" value="P-loop containing nucleotide triphosphate hydrolases"/>
    <property type="match status" value="1"/>
</dbReference>
<dbReference type="PANTHER" id="PTHR46638:SF1">
    <property type="entry name" value="CORRINOID ADENOSYLTRANSFERASE"/>
    <property type="match status" value="1"/>
</dbReference>
<dbReference type="AlphaFoldDB" id="A0A346Y3W2"/>
<dbReference type="RefSeq" id="WP_114593383.1">
    <property type="nucleotide sequence ID" value="NZ_CP031165.1"/>
</dbReference>
<keyword evidence="1" id="KW-0808">Transferase</keyword>
<proteinExistence type="predicted"/>
<protein>
    <submittedName>
        <fullName evidence="1">Cob(I)alamin adenosyltransferase</fullName>
    </submittedName>
</protein>
<dbReference type="PANTHER" id="PTHR46638">
    <property type="entry name" value="CORRINOID ADENOSYLTRANSFERASE"/>
    <property type="match status" value="1"/>
</dbReference>
<reference evidence="1 2" key="1">
    <citation type="submission" date="2018-09" db="EMBL/GenBank/DDBJ databases">
        <title>Complete genome sequence of Euzebya sp. DY32-46 isolated from seawater of Pacific Ocean.</title>
        <authorList>
            <person name="Xu L."/>
            <person name="Wu Y.-H."/>
            <person name="Xu X.-W."/>
        </authorList>
    </citation>
    <scope>NUCLEOTIDE SEQUENCE [LARGE SCALE GENOMIC DNA]</scope>
    <source>
        <strain evidence="1 2">DY32-46</strain>
    </source>
</reference>
<name>A0A346Y3W2_9ACTN</name>
<dbReference type="GO" id="GO:0008817">
    <property type="term" value="F:corrinoid adenosyltransferase activity"/>
    <property type="evidence" value="ECO:0007669"/>
    <property type="project" value="InterPro"/>
</dbReference>
<dbReference type="OrthoDB" id="9810309at2"/>
<dbReference type="CDD" id="cd00561">
    <property type="entry name" value="CobA_ACA"/>
    <property type="match status" value="1"/>
</dbReference>
<dbReference type="Proteomes" id="UP000264006">
    <property type="component" value="Chromosome"/>
</dbReference>
<gene>
    <name evidence="1" type="ORF">DVS28_a4494</name>
</gene>
<dbReference type="SUPFAM" id="SSF52540">
    <property type="entry name" value="P-loop containing nucleoside triphosphate hydrolases"/>
    <property type="match status" value="1"/>
</dbReference>
<dbReference type="InterPro" id="IPR027417">
    <property type="entry name" value="P-loop_NTPase"/>
</dbReference>
<accession>A0A346Y3W2</accession>
<organism evidence="1 2">
    <name type="scientific">Euzebya pacifica</name>
    <dbReference type="NCBI Taxonomy" id="1608957"/>
    <lineage>
        <taxon>Bacteria</taxon>
        <taxon>Bacillati</taxon>
        <taxon>Actinomycetota</taxon>
        <taxon>Nitriliruptoria</taxon>
        <taxon>Euzebyales</taxon>
    </lineage>
</organism>
<keyword evidence="2" id="KW-1185">Reference proteome</keyword>
<evidence type="ECO:0000313" key="2">
    <source>
        <dbReference type="Proteomes" id="UP000264006"/>
    </source>
</evidence>
<dbReference type="GO" id="GO:0009236">
    <property type="term" value="P:cobalamin biosynthetic process"/>
    <property type="evidence" value="ECO:0007669"/>
    <property type="project" value="InterPro"/>
</dbReference>
<dbReference type="NCBIfam" id="TIGR00708">
    <property type="entry name" value="cobA"/>
    <property type="match status" value="1"/>
</dbReference>
<dbReference type="NCBIfam" id="NF004637">
    <property type="entry name" value="PRK05986.1"/>
    <property type="match status" value="1"/>
</dbReference>
<dbReference type="EMBL" id="CP031165">
    <property type="protein sequence ID" value="AXV09159.1"/>
    <property type="molecule type" value="Genomic_DNA"/>
</dbReference>
<dbReference type="InterPro" id="IPR003724">
    <property type="entry name" value="CblAdoTrfase_CobA"/>
</dbReference>
<dbReference type="GO" id="GO:0005524">
    <property type="term" value="F:ATP binding"/>
    <property type="evidence" value="ECO:0007669"/>
    <property type="project" value="InterPro"/>
</dbReference>
<evidence type="ECO:0000313" key="1">
    <source>
        <dbReference type="EMBL" id="AXV09159.1"/>
    </source>
</evidence>
<sequence length="182" mass="20455">MSRRSTPLLLVNTGHGKGKSSSSFGVLNRAWHQGWRCGVYQFVKSGKWKIGERVAAETLSASEVGGTIDWFSVGDGWTWTSRDLEESADLAREGWEEVKRRIADETYDFLLLDEFTYPMTFGWVDTAEVIEVLRTRPGHQHVFITGRDAPAELVELADLVSEVTKVKHPFDAGIKAQPGIEW</sequence>
<dbReference type="KEGG" id="euz:DVS28_a4494"/>